<dbReference type="InterPro" id="IPR036034">
    <property type="entry name" value="PDZ_sf"/>
</dbReference>
<organism evidence="9">
    <name type="scientific">Pontimicrobium sp. SW4</name>
    <dbReference type="NCBI Taxonomy" id="3153519"/>
    <lineage>
        <taxon>Bacteria</taxon>
        <taxon>Pseudomonadati</taxon>
        <taxon>Bacteroidota</taxon>
        <taxon>Flavobacteriia</taxon>
        <taxon>Flavobacteriales</taxon>
        <taxon>Flavobacteriaceae</taxon>
        <taxon>Pontimicrobium</taxon>
    </lineage>
</organism>
<dbReference type="InterPro" id="IPR004447">
    <property type="entry name" value="Peptidase_S41A"/>
</dbReference>
<dbReference type="EMBL" id="CP157199">
    <property type="protein sequence ID" value="XBG61024.1"/>
    <property type="molecule type" value="Genomic_DNA"/>
</dbReference>
<dbReference type="CDD" id="cd07560">
    <property type="entry name" value="Peptidase_S41_CPP"/>
    <property type="match status" value="1"/>
</dbReference>
<protein>
    <submittedName>
        <fullName evidence="9">S41 family peptidase</fullName>
    </submittedName>
</protein>
<dbReference type="PANTHER" id="PTHR32060">
    <property type="entry name" value="TAIL-SPECIFIC PROTEASE"/>
    <property type="match status" value="1"/>
</dbReference>
<sequence length="544" mass="61181">MKNFFKKKFILPILAAIVLLSTAAFKSDFFEIAKQIEIFTTMFKEVNMNYVDETNPGDLMDTAIKSMLKDLDPYTVFYNEQDVEASRINNTGDYTGIGASVKILKDKLVIIEPYKDYPADEAGLKAGDEIIKVEDITVASFKENAGDLLRGAPGSKVNVTYLRQGKTNTATITRQEVEVGAVPLYDMVDENTGYIALAKFTQTASKETGNALRELKAEGAKSIILDLRGNPGGLLLEAVNIVNLFVDKGQLVVTTKSKVDKYNKTYYTQNQAIDTEIPLVVLIDQGSASASEIVSGSLQDLDRAVVVGVRSFGKGLVQRPKQLTYGTQIKVTISRYYTPSGRCIQALDYWNRDKDGNAIRVKQDNFNEFKTKNGRSVFDGGGIQPDIVIEDAKPSTITKAIIGGDYIFNFATNYYYNNSVDDLMSFKLTDSDFKNFKNYLKSNNFDFKTKTEDQLNELMEIAKTEDIDKTLENDYSKLISTLKLYKTQAVDENKSQLTSLLETEIIKRYFYREGLHKYYLAHNNEIKKAVEVLSNTNKYRSYLN</sequence>
<evidence type="ECO:0000313" key="9">
    <source>
        <dbReference type="EMBL" id="XBG61024.1"/>
    </source>
</evidence>
<evidence type="ECO:0000256" key="5">
    <source>
        <dbReference type="RuleBase" id="RU004404"/>
    </source>
</evidence>
<dbReference type="SMART" id="SM00245">
    <property type="entry name" value="TSPc"/>
    <property type="match status" value="1"/>
</dbReference>
<dbReference type="Gene3D" id="3.90.226.10">
    <property type="entry name" value="2-enoyl-CoA Hydratase, Chain A, domain 1"/>
    <property type="match status" value="1"/>
</dbReference>
<dbReference type="PANTHER" id="PTHR32060:SF30">
    <property type="entry name" value="CARBOXY-TERMINAL PROCESSING PROTEASE CTPA"/>
    <property type="match status" value="1"/>
</dbReference>
<evidence type="ECO:0000259" key="8">
    <source>
        <dbReference type="SMART" id="SM00245"/>
    </source>
</evidence>
<dbReference type="CDD" id="cd06782">
    <property type="entry name" value="cpPDZ_CPP-like"/>
    <property type="match status" value="1"/>
</dbReference>
<feature type="domain" description="Tail specific protease" evidence="8">
    <location>
        <begin position="165"/>
        <end position="352"/>
    </location>
</feature>
<dbReference type="SUPFAM" id="SSF52096">
    <property type="entry name" value="ClpP/crotonase"/>
    <property type="match status" value="1"/>
</dbReference>
<name>A0AAU7BRS1_9FLAO</name>
<keyword evidence="6" id="KW-0732">Signal</keyword>
<evidence type="ECO:0000256" key="3">
    <source>
        <dbReference type="ARBA" id="ARBA00022801"/>
    </source>
</evidence>
<dbReference type="Pfam" id="PF03572">
    <property type="entry name" value="Peptidase_S41"/>
    <property type="match status" value="1"/>
</dbReference>
<evidence type="ECO:0000259" key="7">
    <source>
        <dbReference type="SMART" id="SM00228"/>
    </source>
</evidence>
<keyword evidence="2 5" id="KW-0645">Protease</keyword>
<reference evidence="9" key="1">
    <citation type="submission" date="2024-05" db="EMBL/GenBank/DDBJ databases">
        <title>Pontimicrobium maritimus sp. nov., isolated form sea water.</title>
        <authorList>
            <person name="Muhammad N."/>
            <person name="Vuong T.Q."/>
            <person name="Han H.L."/>
            <person name="Kim S.-G."/>
        </authorList>
    </citation>
    <scope>NUCLEOTIDE SEQUENCE</scope>
    <source>
        <strain evidence="9">SW4</strain>
    </source>
</reference>
<feature type="chain" id="PRO_5043716871" evidence="6">
    <location>
        <begin position="27"/>
        <end position="544"/>
    </location>
</feature>
<dbReference type="GO" id="GO:0004175">
    <property type="term" value="F:endopeptidase activity"/>
    <property type="evidence" value="ECO:0007669"/>
    <property type="project" value="TreeGrafter"/>
</dbReference>
<comment type="similarity">
    <text evidence="1 5">Belongs to the peptidase S41A family.</text>
</comment>
<dbReference type="InterPro" id="IPR005151">
    <property type="entry name" value="Tail-specific_protease"/>
</dbReference>
<gene>
    <name evidence="9" type="ORF">ABGB03_14275</name>
</gene>
<feature type="domain" description="PDZ" evidence="7">
    <location>
        <begin position="95"/>
        <end position="165"/>
    </location>
</feature>
<dbReference type="SMART" id="SM00228">
    <property type="entry name" value="PDZ"/>
    <property type="match status" value="1"/>
</dbReference>
<dbReference type="GO" id="GO:0007165">
    <property type="term" value="P:signal transduction"/>
    <property type="evidence" value="ECO:0007669"/>
    <property type="project" value="TreeGrafter"/>
</dbReference>
<evidence type="ECO:0000256" key="1">
    <source>
        <dbReference type="ARBA" id="ARBA00009179"/>
    </source>
</evidence>
<dbReference type="InterPro" id="IPR001478">
    <property type="entry name" value="PDZ"/>
</dbReference>
<keyword evidence="3 5" id="KW-0378">Hydrolase</keyword>
<dbReference type="Pfam" id="PF13180">
    <property type="entry name" value="PDZ_2"/>
    <property type="match status" value="1"/>
</dbReference>
<evidence type="ECO:0000256" key="6">
    <source>
        <dbReference type="SAM" id="SignalP"/>
    </source>
</evidence>
<dbReference type="AlphaFoldDB" id="A0AAU7BRS1"/>
<evidence type="ECO:0000256" key="2">
    <source>
        <dbReference type="ARBA" id="ARBA00022670"/>
    </source>
</evidence>
<dbReference type="RefSeq" id="WP_347923250.1">
    <property type="nucleotide sequence ID" value="NZ_CP157199.1"/>
</dbReference>
<dbReference type="GO" id="GO:0008236">
    <property type="term" value="F:serine-type peptidase activity"/>
    <property type="evidence" value="ECO:0007669"/>
    <property type="project" value="UniProtKB-KW"/>
</dbReference>
<proteinExistence type="inferred from homology"/>
<dbReference type="SUPFAM" id="SSF50156">
    <property type="entry name" value="PDZ domain-like"/>
    <property type="match status" value="1"/>
</dbReference>
<dbReference type="Gene3D" id="2.30.42.10">
    <property type="match status" value="1"/>
</dbReference>
<dbReference type="InterPro" id="IPR029045">
    <property type="entry name" value="ClpP/crotonase-like_dom_sf"/>
</dbReference>
<dbReference type="GO" id="GO:0006508">
    <property type="term" value="P:proteolysis"/>
    <property type="evidence" value="ECO:0007669"/>
    <property type="project" value="UniProtKB-KW"/>
</dbReference>
<dbReference type="Gene3D" id="3.30.750.44">
    <property type="match status" value="1"/>
</dbReference>
<dbReference type="GO" id="GO:0030288">
    <property type="term" value="C:outer membrane-bounded periplasmic space"/>
    <property type="evidence" value="ECO:0007669"/>
    <property type="project" value="TreeGrafter"/>
</dbReference>
<keyword evidence="4 5" id="KW-0720">Serine protease</keyword>
<accession>A0AAU7BRS1</accession>
<evidence type="ECO:0000256" key="4">
    <source>
        <dbReference type="ARBA" id="ARBA00022825"/>
    </source>
</evidence>
<dbReference type="NCBIfam" id="TIGR00225">
    <property type="entry name" value="prc"/>
    <property type="match status" value="1"/>
</dbReference>
<feature type="signal peptide" evidence="6">
    <location>
        <begin position="1"/>
        <end position="26"/>
    </location>
</feature>